<reference evidence="7 8" key="1">
    <citation type="submission" date="2022-01" db="EMBL/GenBank/DDBJ databases">
        <title>A chromosome-scale genome assembly of the false clownfish, Amphiprion ocellaris.</title>
        <authorList>
            <person name="Ryu T."/>
        </authorList>
    </citation>
    <scope>NUCLEOTIDE SEQUENCE [LARGE SCALE GENOMIC DNA]</scope>
</reference>
<evidence type="ECO:0000256" key="3">
    <source>
        <dbReference type="PROSITE-ProRule" id="PRU00076"/>
    </source>
</evidence>
<keyword evidence="1 3" id="KW-0245">EGF-like domain</keyword>
<dbReference type="GeneTree" id="ENSGT00940000160508"/>
<evidence type="ECO:0000313" key="7">
    <source>
        <dbReference type="Ensembl" id="ENSAOCP00000071024.1"/>
    </source>
</evidence>
<evidence type="ECO:0000256" key="5">
    <source>
        <dbReference type="SAM" id="Phobius"/>
    </source>
</evidence>
<keyword evidence="5" id="KW-0812">Transmembrane</keyword>
<feature type="domain" description="EGF-like" evidence="6">
    <location>
        <begin position="134"/>
        <end position="174"/>
    </location>
</feature>
<accession>A0AAQ6A144</accession>
<feature type="region of interest" description="Disordered" evidence="4">
    <location>
        <begin position="227"/>
        <end position="259"/>
    </location>
</feature>
<dbReference type="PROSITE" id="PS50026">
    <property type="entry name" value="EGF_3"/>
    <property type="match status" value="1"/>
</dbReference>
<dbReference type="InterPro" id="IPR000742">
    <property type="entry name" value="EGF"/>
</dbReference>
<dbReference type="PRINTS" id="PR00009">
    <property type="entry name" value="EGFTGF"/>
</dbReference>
<dbReference type="GO" id="GO:0007173">
    <property type="term" value="P:epidermal growth factor receptor signaling pathway"/>
    <property type="evidence" value="ECO:0007669"/>
    <property type="project" value="TreeGrafter"/>
</dbReference>
<dbReference type="GO" id="GO:0005615">
    <property type="term" value="C:extracellular space"/>
    <property type="evidence" value="ECO:0007669"/>
    <property type="project" value="TreeGrafter"/>
</dbReference>
<dbReference type="GO" id="GO:0045840">
    <property type="term" value="P:positive regulation of mitotic nuclear division"/>
    <property type="evidence" value="ECO:0007669"/>
    <property type="project" value="TreeGrafter"/>
</dbReference>
<dbReference type="Ensembl" id="ENSAOCT00000055549.1">
    <property type="protein sequence ID" value="ENSAOCP00000071024.1"/>
    <property type="gene ID" value="ENSAOCG00000012027.2"/>
</dbReference>
<keyword evidence="5" id="KW-1133">Transmembrane helix</keyword>
<evidence type="ECO:0000313" key="8">
    <source>
        <dbReference type="Proteomes" id="UP001501940"/>
    </source>
</evidence>
<reference evidence="7" key="3">
    <citation type="submission" date="2025-09" db="UniProtKB">
        <authorList>
            <consortium name="Ensembl"/>
        </authorList>
    </citation>
    <scope>IDENTIFICATION</scope>
</reference>
<dbReference type="GO" id="GO:0005154">
    <property type="term" value="F:epidermal growth factor receptor binding"/>
    <property type="evidence" value="ECO:0007669"/>
    <property type="project" value="TreeGrafter"/>
</dbReference>
<dbReference type="GO" id="GO:0008284">
    <property type="term" value="P:positive regulation of cell population proliferation"/>
    <property type="evidence" value="ECO:0007669"/>
    <property type="project" value="TreeGrafter"/>
</dbReference>
<dbReference type="Proteomes" id="UP001501940">
    <property type="component" value="Chromosome 17"/>
</dbReference>
<dbReference type="Gene3D" id="2.10.25.10">
    <property type="entry name" value="Laminin"/>
    <property type="match status" value="1"/>
</dbReference>
<protein>
    <recommendedName>
        <fullName evidence="6">EGF-like domain-containing protein</fullName>
    </recommendedName>
</protein>
<evidence type="ECO:0000256" key="4">
    <source>
        <dbReference type="SAM" id="MobiDB-lite"/>
    </source>
</evidence>
<dbReference type="PANTHER" id="PTHR10740">
    <property type="entry name" value="TRANSFORMING GROWTH FACTOR ALPHA"/>
    <property type="match status" value="1"/>
</dbReference>
<dbReference type="PROSITE" id="PS00022">
    <property type="entry name" value="EGF_1"/>
    <property type="match status" value="1"/>
</dbReference>
<evidence type="ECO:0000256" key="1">
    <source>
        <dbReference type="ARBA" id="ARBA00022536"/>
    </source>
</evidence>
<dbReference type="SUPFAM" id="SSF57196">
    <property type="entry name" value="EGF/Laminin"/>
    <property type="match status" value="1"/>
</dbReference>
<feature type="transmembrane region" description="Helical" evidence="5">
    <location>
        <begin position="187"/>
        <end position="210"/>
    </location>
</feature>
<dbReference type="PROSITE" id="PS01186">
    <property type="entry name" value="EGF_2"/>
    <property type="match status" value="1"/>
</dbReference>
<keyword evidence="8" id="KW-1185">Reference proteome</keyword>
<feature type="disulfide bond" evidence="3">
    <location>
        <begin position="164"/>
        <end position="173"/>
    </location>
</feature>
<comment type="caution">
    <text evidence="3">Lacks conserved residue(s) required for the propagation of feature annotation.</text>
</comment>
<organism evidence="7 8">
    <name type="scientific">Amphiprion ocellaris</name>
    <name type="common">Clown anemonefish</name>
    <dbReference type="NCBI Taxonomy" id="80972"/>
    <lineage>
        <taxon>Eukaryota</taxon>
        <taxon>Metazoa</taxon>
        <taxon>Chordata</taxon>
        <taxon>Craniata</taxon>
        <taxon>Vertebrata</taxon>
        <taxon>Euteleostomi</taxon>
        <taxon>Actinopterygii</taxon>
        <taxon>Neopterygii</taxon>
        <taxon>Teleostei</taxon>
        <taxon>Neoteleostei</taxon>
        <taxon>Acanthomorphata</taxon>
        <taxon>Ovalentaria</taxon>
        <taxon>Pomacentridae</taxon>
        <taxon>Amphiprion</taxon>
    </lineage>
</organism>
<evidence type="ECO:0000256" key="2">
    <source>
        <dbReference type="ARBA" id="ARBA00023157"/>
    </source>
</evidence>
<reference evidence="7" key="2">
    <citation type="submission" date="2025-08" db="UniProtKB">
        <authorList>
            <consortium name="Ensembl"/>
        </authorList>
    </citation>
    <scope>IDENTIFICATION</scope>
</reference>
<keyword evidence="2 3" id="KW-1015">Disulfide bond</keyword>
<evidence type="ECO:0000259" key="6">
    <source>
        <dbReference type="PROSITE" id="PS50026"/>
    </source>
</evidence>
<name>A0AAQ6A144_AMPOC</name>
<dbReference type="PANTHER" id="PTHR10740:SF3">
    <property type="entry name" value="PROBETACELLULIN"/>
    <property type="match status" value="1"/>
</dbReference>
<feature type="compositionally biased region" description="Polar residues" evidence="4">
    <location>
        <begin position="241"/>
        <end position="259"/>
    </location>
</feature>
<dbReference type="GO" id="GO:0008083">
    <property type="term" value="F:growth factor activity"/>
    <property type="evidence" value="ECO:0007669"/>
    <property type="project" value="TreeGrafter"/>
</dbReference>
<dbReference type="AlphaFoldDB" id="A0AAQ6A144"/>
<proteinExistence type="predicted"/>
<keyword evidence="5" id="KW-0472">Membrane</keyword>
<sequence length="259" mass="28992">MEVLFCPGAADPSCSPAPVHSRLLRSPGAAVCTAEPSSITRATPLHEGCYLQNKATCWIFPGTSMEKQLEFLLWSLKTFHLHPRGLFSSTQPALALCKYCLAEGNATDESANRTVPHCHRHGDTDNCTEQWSGHFSKCPEELQNYCIHGECRYVEDQNAPSCRCWFGYDGPRCEFVILDPLIDNRQIIIGCTIAGLVLIILLIVFICICSHRRCRLCRRRGRRREEPRNGTEKLSMMDTGATHTTLTPDSTEPLHTNSV</sequence>